<accession>A0A843W8P5</accession>
<dbReference type="EMBL" id="NMUH01003485">
    <property type="protein sequence ID" value="MQM05839.1"/>
    <property type="molecule type" value="Genomic_DNA"/>
</dbReference>
<feature type="region of interest" description="Disordered" evidence="1">
    <location>
        <begin position="69"/>
        <end position="125"/>
    </location>
</feature>
<reference evidence="2" key="1">
    <citation type="submission" date="2017-07" db="EMBL/GenBank/DDBJ databases">
        <title>Taro Niue Genome Assembly and Annotation.</title>
        <authorList>
            <person name="Atibalentja N."/>
            <person name="Keating K."/>
            <person name="Fields C.J."/>
        </authorList>
    </citation>
    <scope>NUCLEOTIDE SEQUENCE</scope>
    <source>
        <strain evidence="2">Niue_2</strain>
        <tissue evidence="2">Leaf</tissue>
    </source>
</reference>
<gene>
    <name evidence="2" type="ORF">Taro_038651</name>
</gene>
<name>A0A843W8P5_COLES</name>
<evidence type="ECO:0000313" key="3">
    <source>
        <dbReference type="Proteomes" id="UP000652761"/>
    </source>
</evidence>
<comment type="caution">
    <text evidence="2">The sequence shown here is derived from an EMBL/GenBank/DDBJ whole genome shotgun (WGS) entry which is preliminary data.</text>
</comment>
<sequence>MTGISSHHWKVKLRSDVSIIGITSLHPVDWFHVLRRNSRLLPDVPASIPLFITSLRMSPNGGVRRLDRVEGGDQVQSEETGGEADPAGAEGDAGQPFRRLCEPPARATPTSLPLPLARGYPVHPC</sequence>
<evidence type="ECO:0000256" key="1">
    <source>
        <dbReference type="SAM" id="MobiDB-lite"/>
    </source>
</evidence>
<feature type="compositionally biased region" description="Low complexity" evidence="1">
    <location>
        <begin position="83"/>
        <end position="94"/>
    </location>
</feature>
<evidence type="ECO:0000313" key="2">
    <source>
        <dbReference type="EMBL" id="MQM05839.1"/>
    </source>
</evidence>
<protein>
    <submittedName>
        <fullName evidence="2">Uncharacterized protein</fullName>
    </submittedName>
</protein>
<keyword evidence="3" id="KW-1185">Reference proteome</keyword>
<proteinExistence type="predicted"/>
<organism evidence="2 3">
    <name type="scientific">Colocasia esculenta</name>
    <name type="common">Wild taro</name>
    <name type="synonym">Arum esculentum</name>
    <dbReference type="NCBI Taxonomy" id="4460"/>
    <lineage>
        <taxon>Eukaryota</taxon>
        <taxon>Viridiplantae</taxon>
        <taxon>Streptophyta</taxon>
        <taxon>Embryophyta</taxon>
        <taxon>Tracheophyta</taxon>
        <taxon>Spermatophyta</taxon>
        <taxon>Magnoliopsida</taxon>
        <taxon>Liliopsida</taxon>
        <taxon>Araceae</taxon>
        <taxon>Aroideae</taxon>
        <taxon>Colocasieae</taxon>
        <taxon>Colocasia</taxon>
    </lineage>
</organism>
<dbReference type="AlphaFoldDB" id="A0A843W8P5"/>
<dbReference type="Proteomes" id="UP000652761">
    <property type="component" value="Unassembled WGS sequence"/>
</dbReference>